<dbReference type="PANTHER" id="PTHR43715">
    <property type="entry name" value="GDP-MANNOSE 4,6-DEHYDRATASE"/>
    <property type="match status" value="1"/>
</dbReference>
<dbReference type="Proteomes" id="UP000467327">
    <property type="component" value="Chromosome"/>
</dbReference>
<evidence type="ECO:0000256" key="2">
    <source>
        <dbReference type="ARBA" id="ARBA00009263"/>
    </source>
</evidence>
<reference evidence="6 7" key="1">
    <citation type="journal article" date="2019" name="Emerg. Microbes Infect.">
        <title>Comprehensive subspecies identification of 175 nontuberculous mycobacteria species based on 7547 genomic profiles.</title>
        <authorList>
            <person name="Matsumoto Y."/>
            <person name="Kinjo T."/>
            <person name="Motooka D."/>
            <person name="Nabeya D."/>
            <person name="Jung N."/>
            <person name="Uechi K."/>
            <person name="Horii T."/>
            <person name="Iida T."/>
            <person name="Fujita J."/>
            <person name="Nakamura S."/>
        </authorList>
    </citation>
    <scope>NUCLEOTIDE SEQUENCE [LARGE SCALE GENOMIC DNA]</scope>
    <source>
        <strain evidence="6 7">JCM 6376</strain>
    </source>
</reference>
<keyword evidence="4" id="KW-0456">Lyase</keyword>
<dbReference type="Gene3D" id="3.40.50.720">
    <property type="entry name" value="NAD(P)-binding Rossmann-like Domain"/>
    <property type="match status" value="1"/>
</dbReference>
<dbReference type="SUPFAM" id="SSF51735">
    <property type="entry name" value="NAD(P)-binding Rossmann-fold domains"/>
    <property type="match status" value="1"/>
</dbReference>
<dbReference type="EMBL" id="AP022561">
    <property type="protein sequence ID" value="BBX09183.1"/>
    <property type="molecule type" value="Genomic_DNA"/>
</dbReference>
<dbReference type="InterPro" id="IPR016040">
    <property type="entry name" value="NAD(P)-bd_dom"/>
</dbReference>
<dbReference type="Pfam" id="PF16363">
    <property type="entry name" value="GDP_Man_Dehyd"/>
    <property type="match status" value="1"/>
</dbReference>
<proteinExistence type="inferred from homology"/>
<evidence type="ECO:0000313" key="6">
    <source>
        <dbReference type="EMBL" id="BBX09183.1"/>
    </source>
</evidence>
<evidence type="ECO:0000256" key="4">
    <source>
        <dbReference type="ARBA" id="ARBA00023239"/>
    </source>
</evidence>
<dbReference type="GO" id="GO:0042351">
    <property type="term" value="P:'de novo' GDP-L-fucose biosynthetic process"/>
    <property type="evidence" value="ECO:0007669"/>
    <property type="project" value="TreeGrafter"/>
</dbReference>
<accession>A0AAD1MD42</accession>
<dbReference type="GO" id="GO:0008446">
    <property type="term" value="F:GDP-mannose 4,6-dehydratase activity"/>
    <property type="evidence" value="ECO:0007669"/>
    <property type="project" value="UniProtKB-EC"/>
</dbReference>
<dbReference type="AlphaFoldDB" id="A0AAD1MD42"/>
<evidence type="ECO:0000313" key="7">
    <source>
        <dbReference type="Proteomes" id="UP000467327"/>
    </source>
</evidence>
<dbReference type="KEGG" id="maic:MAIC_39860"/>
<dbReference type="InterPro" id="IPR006368">
    <property type="entry name" value="GDP_Man_deHydtase"/>
</dbReference>
<dbReference type="InterPro" id="IPR036291">
    <property type="entry name" value="NAD(P)-bd_dom_sf"/>
</dbReference>
<evidence type="ECO:0000256" key="1">
    <source>
        <dbReference type="ARBA" id="ARBA00001937"/>
    </source>
</evidence>
<organism evidence="6 7">
    <name type="scientific">Mycolicibacterium aichiense</name>
    <dbReference type="NCBI Taxonomy" id="1799"/>
    <lineage>
        <taxon>Bacteria</taxon>
        <taxon>Bacillati</taxon>
        <taxon>Actinomycetota</taxon>
        <taxon>Actinomycetes</taxon>
        <taxon>Mycobacteriales</taxon>
        <taxon>Mycobacteriaceae</taxon>
        <taxon>Mycolicibacterium</taxon>
    </lineage>
</organism>
<dbReference type="RefSeq" id="WP_115321491.1">
    <property type="nucleotide sequence ID" value="NZ_AP022561.1"/>
</dbReference>
<comment type="cofactor">
    <cofactor evidence="1">
        <name>NADP(+)</name>
        <dbReference type="ChEBI" id="CHEBI:58349"/>
    </cofactor>
</comment>
<keyword evidence="7" id="KW-1185">Reference proteome</keyword>
<sequence>MVVHAKTALITGITGQDGGHLAPLLHEKGYEVFGVIRGQSNLKKEQLLDEFPYVNLIEADLLDPSSIIRAVDQSDPDEFYNFGAVSQATVCNRFARSGWEALQPVCTALGKPLPPVEINQRRAIDLSVISGSAERPICEIGWHAGLSSALPSMMSSKG</sequence>
<protein>
    <recommendedName>
        <fullName evidence="3">GDP-mannose 4,6-dehydratase</fullName>
        <ecNumber evidence="3">4.2.1.47</ecNumber>
    </recommendedName>
</protein>
<evidence type="ECO:0000256" key="3">
    <source>
        <dbReference type="ARBA" id="ARBA00011989"/>
    </source>
</evidence>
<gene>
    <name evidence="6" type="ORF">MAIC_39860</name>
</gene>
<evidence type="ECO:0000259" key="5">
    <source>
        <dbReference type="Pfam" id="PF16363"/>
    </source>
</evidence>
<dbReference type="EC" id="4.2.1.47" evidence="3"/>
<dbReference type="PANTHER" id="PTHR43715:SF1">
    <property type="entry name" value="GDP-MANNOSE 4,6 DEHYDRATASE"/>
    <property type="match status" value="1"/>
</dbReference>
<feature type="domain" description="NAD(P)-binding" evidence="5">
    <location>
        <begin position="9"/>
        <end position="87"/>
    </location>
</feature>
<comment type="similarity">
    <text evidence="2">Belongs to the NAD(P)-dependent epimerase/dehydratase family. GDP-mannose 4,6-dehydratase subfamily.</text>
</comment>
<name>A0AAD1MD42_9MYCO</name>